<gene>
    <name evidence="1" type="ORF">CH341_28995</name>
</gene>
<evidence type="ECO:0000313" key="1">
    <source>
        <dbReference type="EMBL" id="RAI37810.1"/>
    </source>
</evidence>
<comment type="caution">
    <text evidence="1">The sequence shown here is derived from an EMBL/GenBank/DDBJ whole genome shotgun (WGS) entry which is preliminary data.</text>
</comment>
<evidence type="ECO:0000313" key="2">
    <source>
        <dbReference type="Proteomes" id="UP000249130"/>
    </source>
</evidence>
<accession>A0A327KGA8</accession>
<dbReference type="OrthoDB" id="286090at2"/>
<dbReference type="Proteomes" id="UP000249130">
    <property type="component" value="Unassembled WGS sequence"/>
</dbReference>
<dbReference type="AlphaFoldDB" id="A0A327KGA8"/>
<dbReference type="EMBL" id="NPEX01000411">
    <property type="protein sequence ID" value="RAI37810.1"/>
    <property type="molecule type" value="Genomic_DNA"/>
</dbReference>
<protein>
    <submittedName>
        <fullName evidence="1">Uncharacterized protein</fullName>
    </submittedName>
</protein>
<sequence>MGTWAEYGRVEDAYVESVVRLMAACGVEALRMDDLVYGHLDYDVFGRPEIQPAGEMDDGFWFAGQELLKVIRLVLAKLIWCRLSGRDGFYVHFSFQHDYSMYIGCDRDVAVPALPAGIYAESMPPPNPDASFPW</sequence>
<name>A0A327KGA8_9BRAD</name>
<reference evidence="1 2" key="1">
    <citation type="submission" date="2017-07" db="EMBL/GenBank/DDBJ databases">
        <title>Draft Genome Sequences of Select Purple Nonsulfur Bacteria.</title>
        <authorList>
            <person name="Lasarre B."/>
            <person name="Mckinlay J.B."/>
        </authorList>
    </citation>
    <scope>NUCLEOTIDE SEQUENCE [LARGE SCALE GENOMIC DNA]</scope>
    <source>
        <strain evidence="1 2">DSM 5909</strain>
    </source>
</reference>
<keyword evidence="2" id="KW-1185">Reference proteome</keyword>
<proteinExistence type="predicted"/>
<organism evidence="1 2">
    <name type="scientific">Rhodoplanes roseus</name>
    <dbReference type="NCBI Taxonomy" id="29409"/>
    <lineage>
        <taxon>Bacteria</taxon>
        <taxon>Pseudomonadati</taxon>
        <taxon>Pseudomonadota</taxon>
        <taxon>Alphaproteobacteria</taxon>
        <taxon>Hyphomicrobiales</taxon>
        <taxon>Nitrobacteraceae</taxon>
        <taxon>Rhodoplanes</taxon>
    </lineage>
</organism>
<dbReference type="RefSeq" id="WP_111422800.1">
    <property type="nucleotide sequence ID" value="NZ_NPEX01000411.1"/>
</dbReference>